<proteinExistence type="predicted"/>
<reference evidence="3" key="1">
    <citation type="submission" date="2018-02" db="EMBL/GenBank/DDBJ databases">
        <title>A New Nudivirus from Drosophila melanogaster.</title>
        <authorList>
            <consortium name="DrosEU"/>
            <person name="Obbard D.J."/>
            <person name="Staubach F."/>
            <person name="Betancourt A."/>
        </authorList>
    </citation>
    <scope>NUCLEOTIDE SEQUENCE [LARGE SCALE GENOMIC DNA]</scope>
</reference>
<keyword evidence="3" id="KW-1185">Reference proteome</keyword>
<evidence type="ECO:0000256" key="1">
    <source>
        <dbReference type="SAM" id="Phobius"/>
    </source>
</evidence>
<dbReference type="EMBL" id="MG969167">
    <property type="protein sequence ID" value="AYP97938.1"/>
    <property type="molecule type" value="Genomic_DNA"/>
</dbReference>
<name>A0A3G3E816_9VIRU</name>
<protein>
    <submittedName>
        <fullName evidence="2">19K protein</fullName>
    </submittedName>
</protein>
<sequence length="331" mass="38064">MSEDLTSYKYSILQIGLTIIIVIICLVCLVYMYIFKRNANVDNIINQSVEKSQYHPTVFKIYDKSSETNCNRVIIVEPFGWYLWAIRGELYILNPESGIRCSHGSMSAIQVFATQFVETCLTLDMNSIYLGYINGKTPKIVPYEIDDTTFTILSAINILVKNYIHFDLETSTSFSNVNVHHTLANDGNASTFQSNKKFHKIPNDNDIGNRMSRSIVLKNNSKGRQLNSHEVTDIVMLSKSKFNSAKIHSAYRHHVGWNLNENATNYIESRTKQKIHGRKRRDTMEDSISTSRNINGKYYISELNHDDLDFATKRQNAIDTFDIQPRLIEIH</sequence>
<keyword evidence="1" id="KW-1133">Transmembrane helix</keyword>
<keyword evidence="1" id="KW-0812">Transmembrane</keyword>
<keyword evidence="1" id="KW-0472">Membrane</keyword>
<dbReference type="KEGG" id="vg:80535656"/>
<dbReference type="Proteomes" id="UP000679071">
    <property type="component" value="Segment"/>
</dbReference>
<dbReference type="RefSeq" id="YP_010797678.1">
    <property type="nucleotide sequence ID" value="NC_076232.1"/>
</dbReference>
<organism evidence="2 3">
    <name type="scientific">Mauternbach virus</name>
    <dbReference type="NCBI Taxonomy" id="2486603"/>
    <lineage>
        <taxon>Viruses</taxon>
        <taxon>Viruses incertae sedis</taxon>
        <taxon>Naldaviricetes</taxon>
        <taxon>Lefavirales</taxon>
        <taxon>Nudiviridae</taxon>
        <taxon>Alphanudivirus</taxon>
        <taxon>Alphanudivirus quartudromelanogasteris</taxon>
    </lineage>
</organism>
<feature type="transmembrane region" description="Helical" evidence="1">
    <location>
        <begin position="12"/>
        <end position="34"/>
    </location>
</feature>
<dbReference type="GeneID" id="80535656"/>
<evidence type="ECO:0000313" key="2">
    <source>
        <dbReference type="EMBL" id="AYP97938.1"/>
    </source>
</evidence>
<evidence type="ECO:0000313" key="3">
    <source>
        <dbReference type="Proteomes" id="UP000679071"/>
    </source>
</evidence>
<accession>A0A3G3E816</accession>